<comment type="similarity">
    <text evidence="2">Belongs to the ABC transporter superfamily. ABCA family.</text>
</comment>
<feature type="region of interest" description="Disordered" evidence="10">
    <location>
        <begin position="2410"/>
        <end position="2435"/>
    </location>
</feature>
<dbReference type="InterPro" id="IPR003439">
    <property type="entry name" value="ABC_transporter-like_ATP-bd"/>
</dbReference>
<dbReference type="InterPro" id="IPR026082">
    <property type="entry name" value="ABCA"/>
</dbReference>
<dbReference type="InterPro" id="IPR027417">
    <property type="entry name" value="P-loop_NTPase"/>
</dbReference>
<dbReference type="Pfam" id="PF12698">
    <property type="entry name" value="ABC2_membrane_3"/>
    <property type="match status" value="2"/>
</dbReference>
<keyword evidence="7" id="KW-0067">ATP-binding</keyword>
<dbReference type="SUPFAM" id="SSF52540">
    <property type="entry name" value="P-loop containing nucleoside triphosphate hydrolases"/>
    <property type="match status" value="2"/>
</dbReference>
<evidence type="ECO:0000256" key="11">
    <source>
        <dbReference type="SAM" id="Phobius"/>
    </source>
</evidence>
<evidence type="ECO:0000256" key="9">
    <source>
        <dbReference type="ARBA" id="ARBA00023136"/>
    </source>
</evidence>
<keyword evidence="6" id="KW-0547">Nucleotide-binding</keyword>
<proteinExistence type="inferred from homology"/>
<dbReference type="InterPro" id="IPR017871">
    <property type="entry name" value="ABC_transporter-like_CS"/>
</dbReference>
<accession>A0ABY6K6Y5</accession>
<dbReference type="Pfam" id="PF00005">
    <property type="entry name" value="ABC_tran"/>
    <property type="match status" value="2"/>
</dbReference>
<keyword evidence="4 11" id="KW-0812">Transmembrane</keyword>
<feature type="transmembrane region" description="Helical" evidence="11">
    <location>
        <begin position="855"/>
        <end position="874"/>
    </location>
</feature>
<feature type="transmembrane region" description="Helical" evidence="11">
    <location>
        <begin position="1607"/>
        <end position="1628"/>
    </location>
</feature>
<evidence type="ECO:0000256" key="4">
    <source>
        <dbReference type="ARBA" id="ARBA00022692"/>
    </source>
</evidence>
<evidence type="ECO:0000313" key="13">
    <source>
        <dbReference type="EMBL" id="UYV63452.1"/>
    </source>
</evidence>
<keyword evidence="14" id="KW-1185">Reference proteome</keyword>
<feature type="transmembrane region" description="Helical" evidence="11">
    <location>
        <begin position="1967"/>
        <end position="1987"/>
    </location>
</feature>
<feature type="transmembrane region" description="Helical" evidence="11">
    <location>
        <begin position="826"/>
        <end position="848"/>
    </location>
</feature>
<name>A0ABY6K6Y5_9ARAC</name>
<dbReference type="InterPro" id="IPR056264">
    <property type="entry name" value="R2_ABCA1-4-like"/>
</dbReference>
<feature type="region of interest" description="Disordered" evidence="10">
    <location>
        <begin position="1510"/>
        <end position="1574"/>
    </location>
</feature>
<evidence type="ECO:0000256" key="8">
    <source>
        <dbReference type="ARBA" id="ARBA00022989"/>
    </source>
</evidence>
<feature type="transmembrane region" description="Helical" evidence="11">
    <location>
        <begin position="792"/>
        <end position="814"/>
    </location>
</feature>
<keyword evidence="9 11" id="KW-0472">Membrane</keyword>
<dbReference type="EMBL" id="CP092864">
    <property type="protein sequence ID" value="UYV63452.1"/>
    <property type="molecule type" value="Genomic_DNA"/>
</dbReference>
<dbReference type="Proteomes" id="UP001235939">
    <property type="component" value="Chromosome 02"/>
</dbReference>
<protein>
    <submittedName>
        <fullName evidence="13">ABCA2</fullName>
    </submittedName>
</protein>
<feature type="transmembrane region" description="Helical" evidence="11">
    <location>
        <begin position="2030"/>
        <end position="2052"/>
    </location>
</feature>
<feature type="transmembrane region" description="Helical" evidence="11">
    <location>
        <begin position="2249"/>
        <end position="2271"/>
    </location>
</feature>
<feature type="transmembrane region" description="Helical" evidence="11">
    <location>
        <begin position="26"/>
        <end position="47"/>
    </location>
</feature>
<gene>
    <name evidence="13" type="ORF">LAZ67_2004116</name>
</gene>
<feature type="transmembrane region" description="Helical" evidence="11">
    <location>
        <begin position="1999"/>
        <end position="2018"/>
    </location>
</feature>
<keyword evidence="3" id="KW-0813">Transport</keyword>
<dbReference type="Pfam" id="PF23321">
    <property type="entry name" value="R1_ABCA1"/>
    <property type="match status" value="1"/>
</dbReference>
<dbReference type="PROSITE" id="PS00211">
    <property type="entry name" value="ABC_TRANSPORTER_1"/>
    <property type="match status" value="1"/>
</dbReference>
<feature type="domain" description="ABC transporter" evidence="12">
    <location>
        <begin position="2555"/>
        <end position="2790"/>
    </location>
</feature>
<dbReference type="InterPro" id="IPR003593">
    <property type="entry name" value="AAA+_ATPase"/>
</dbReference>
<dbReference type="PROSITE" id="PS50893">
    <property type="entry name" value="ABC_TRANSPORTER_2"/>
    <property type="match status" value="2"/>
</dbReference>
<evidence type="ECO:0000256" key="7">
    <source>
        <dbReference type="ARBA" id="ARBA00022840"/>
    </source>
</evidence>
<organism evidence="13 14">
    <name type="scientific">Cordylochernes scorpioides</name>
    <dbReference type="NCBI Taxonomy" id="51811"/>
    <lineage>
        <taxon>Eukaryota</taxon>
        <taxon>Metazoa</taxon>
        <taxon>Ecdysozoa</taxon>
        <taxon>Arthropoda</taxon>
        <taxon>Chelicerata</taxon>
        <taxon>Arachnida</taxon>
        <taxon>Pseudoscorpiones</taxon>
        <taxon>Cheliferoidea</taxon>
        <taxon>Chernetidae</taxon>
        <taxon>Cordylochernes</taxon>
    </lineage>
</organism>
<evidence type="ECO:0000313" key="14">
    <source>
        <dbReference type="Proteomes" id="UP001235939"/>
    </source>
</evidence>
<keyword evidence="8 11" id="KW-1133">Transmembrane helix</keyword>
<evidence type="ECO:0000256" key="1">
    <source>
        <dbReference type="ARBA" id="ARBA00004141"/>
    </source>
</evidence>
<reference evidence="13 14" key="1">
    <citation type="submission" date="2022-01" db="EMBL/GenBank/DDBJ databases">
        <title>A chromosomal length assembly of Cordylochernes scorpioides.</title>
        <authorList>
            <person name="Zeh D."/>
            <person name="Zeh J."/>
        </authorList>
    </citation>
    <scope>NUCLEOTIDE SEQUENCE [LARGE SCALE GENOMIC DNA]</scope>
    <source>
        <strain evidence="13">IN4F17</strain>
        <tissue evidence="13">Whole Body</tissue>
    </source>
</reference>
<dbReference type="InterPro" id="IPR013525">
    <property type="entry name" value="ABC2_TM"/>
</dbReference>
<evidence type="ECO:0000256" key="6">
    <source>
        <dbReference type="ARBA" id="ARBA00022741"/>
    </source>
</evidence>
<evidence type="ECO:0000256" key="3">
    <source>
        <dbReference type="ARBA" id="ARBA00022448"/>
    </source>
</evidence>
<evidence type="ECO:0000256" key="5">
    <source>
        <dbReference type="ARBA" id="ARBA00022737"/>
    </source>
</evidence>
<evidence type="ECO:0000256" key="10">
    <source>
        <dbReference type="SAM" id="MobiDB-lite"/>
    </source>
</evidence>
<comment type="subcellular location">
    <subcellularLocation>
        <location evidence="1">Membrane</location>
        <topology evidence="1">Multi-pass membrane protein</topology>
    </subcellularLocation>
</comment>
<keyword evidence="5" id="KW-0677">Repeat</keyword>
<dbReference type="SMART" id="SM00382">
    <property type="entry name" value="AAA"/>
    <property type="match status" value="2"/>
</dbReference>
<dbReference type="PANTHER" id="PTHR19229">
    <property type="entry name" value="ATP-BINDING CASSETTE TRANSPORTER SUBFAMILY A ABCA"/>
    <property type="match status" value="1"/>
</dbReference>
<evidence type="ECO:0000256" key="2">
    <source>
        <dbReference type="ARBA" id="ARBA00008869"/>
    </source>
</evidence>
<feature type="transmembrane region" description="Helical" evidence="11">
    <location>
        <begin position="749"/>
        <end position="771"/>
    </location>
</feature>
<sequence length="2912" mass="328243">MLQWPPILAKVQPHQRVQVTKRGSGIFIVLIFELFIPLVLFFILLGIRKKQPAYTVNSSEFPAYPLPSAGVIAVMQAFCDNGVRDEDGFMDFQNSSVTLFLEKLNNVSHNTNFFQPGFTPSEMDEIPDIYRSLLEDPVAVHDCFTNASQQPIGTLLRNRTEFEDFLVHNMSLPSQGLQALFNSSLNNTKLYDLIFGLDQPLVRRTRSIGSRLLSLGHLDALFERLNRHRQQIGLLYRAITWIFDSETTRPPPKLNMNETVAELMAMSNKEPQMSPCISITAVVMSTICSSLENGCRCHDLFLSPDSLHVLFCNGEGLPYVLNQDPATSQNDLVELQGRFCVLNKDQLDLLSQRLKYQLDIGLLVKMLNLEEWSIIVARNRVKKLISDLTRFMKFEMTLKELSYLAQALPQDACYSLNSTAEDNIYNDTSSEPPPPRKKAKTSQYGLLKIWLGMQKTICGKEHTQPLSSSDDGEINLEELGMSKYQMEKLGILVHVLYTNPKVLFAPNNTAADEIIKKANETFELLDTITQYSQKMLNISEEIRIFLAQNSTDHSLEVLKKIRENLRRYPHMLKMFHSSSLDMFSRGSLIVDKENFLAELAVIDNAACGWIHLMSGLSLNIFRGFDSQADLLKYFQNQAYHDNVTVLASVIFNLEKNGSLPKHLTYTIRQNASFTPTTNLARNRFWFPGPRNWGYNNYYHFGFVWIQDILERAMVNQYTKKDVVEPGSYIHQFPYPCYMQDQFLFMIEHVMPLCLAISWVYSVAMLVQNIVYEKEQRLKEVMKTMGLNSAVHWLAWFITSFLQMSTTAAILTVILKYGRVLTYSNPLLIFLMLEIFVIANISFSFLVSVVYSKAKLAAACAGIIYFLTYVPYMYIAVREEAAHDHIPAWVKNLACLLSTTAFGLGAKYFAFYEEIGVGVQWSNLGTSPVEDDQFTLRNVAVMMLVDSLIYSLLVWYIENAHPGGWVTYTLLVWYIENAHPGGWVTYTLLVWYIENAHPGGWVTYTLLVWYIENAHPGGWVTYTLLVWYIENAHPGGWVTYTLLVWYIENAHPGGWVTYTLLVWYIENAHPGGWVTYTLLVWYIENAHPGGWVTYTLLVWYIENAHPGGWVNYSLLVWYIENAHPGSYGLPKPWYFPFTRSYWLGSHVPHQQRPQCWQWCPGSHLAVLDDDQACLLSHNLDSKYFEADPQNQKLAVCIDNLMKHYKSGNKMAVNRLSLNLYEGQITSFLGHNGAGKTTTISLLTGLFPPTHGRAVIYGHDIRTEMDLIRQSMGMCPQHNVLFDELTVEEHLWFYSRLKNNPSKDIDMELEKMMADLNLPMKKVDYLSGGMKRKLSVAIAFVGGSRVVILDEPTAGVDPYSRRAIWDLILKYKKDRTILLSTHHMDEADILGDRIAIISNGRLQCCGSPLFLKNNLGEGYHLVLVKSDPGCPIEPISALLSRLVPGSTLVDDTPRELHYILPLSQSPNYGQLFAALDHSLGSLRVTSYGIKHCTLEEVFLKVATQDDHSKGEANGFVHPVDISDEPGPATSAAKPGHKKRFSDDGRANYYKLEPIGSQRDGEGPSGEAGASQRRDGAGKHRVEGKLLLVQQCGAILAKRYWYTKRNWKGLFSQILLPAFFVSVAMSVALTAPKLEELPPLVLSPSQYFNLTQPQGNVIPFANNGRDSSWMTDANSSSLVNTLIHMPSGVGATCVLKHAFNNTFEEDLNFNVREFSLLAKYFEPSCESVFLPGLPPKNFVPLPPTASPQFSPTSTDPSVTPVKERFYPYCHCSEDGTGFVCQNYGFTPDPPTYKVVTGDILLDISGQREQEYYLYTTDAYRLRRYGAFSFSHERDYVPPKFGQDAPPIFRKIAVRNVAKVWYNNKGYHSLPTYINSLNNAILRANLPKEMGNPAAYGITVINHPMTDTSYMPSKDQIIQGTDVLIAIFIIVAMSFVPASFVLFLVYERYVKAKHLHEVSGVHPVVYWVSNYLWDMCSYVVPATCCVLILLVFDIPAYSSRKNFPAVVALFLMYGWSITPVMYPVSFIFREPSTAYIFLIVINLFVGITCVVTSFLLEVFSYDAVGITLTYMPSVFVDSGEALNLRQYQTTLTRFRTGHLKPLKIENNNKIYPPCPKCCLATAAPANTSAFVIKTGSTTQWQADLAPKEMAASDMKNRHHVQPLLTRITNAAHPVSLDKEPLQGQARVAELTRGSLMLQYLGQVHKVLKTLFLFFPNYCLGRGLMDIAFNEYQNFFLFKTGQYGKMKSPFAWGLVTRNLVAMAFSGLGFFLLTLLLEYNFFRKAKVNELNLGLKLISQELGTIGTSWELDLPELGAGHCSKQYASSPSHHPVRNSAPSEQVGSWTCQTSSTLQALLITQLGTQHHRNKLGAGPARVRSWTPQQAVRFKPFSSPSQELGTIGTSWELDLPELGAGHRSKQYASSPSHHPVRNSAPSEQVGSWTCQTSSTLQALLITQLGTQHHRNKLGAGPARQAVRFKPFSSPSQELGTIGTSWELDLPESGPRHHRNKLELATIFLSTQISPMFNMNILVMAKDQRGEDQDVANERKRVVSGKANTDLIRLVNLTKIYQTRKLGQNLAVDRLCLGIPKGECLGLLGVNGAGKSTTFKMLTGDTSITAGDAFLNSYSIQSELNLAQQHIGYCPQFDALYDELTAREHLMLYSRFRGIPSCDERAVVDWALTKLDLVPYADKLARTFSGGNKRKLATAIALLGAPPIILLDEPTTGMDPHTRRFLWDLILEIVRGGRSVVLTSHSMEECEALCTRLGIMVNGRLRCLGSTQHLKNKFGEGYSIILRSSSQHDVPDWVRSRFPDAVLKEKHFNLYQYELRSHNISLSYVFSTLEQGLKDLPIEEYSVCQNTLDNVFINFVKQQTDTPQGQQQPLTPAEEHCLDDTGDDFAANLQRSHSRLAFLNLDLDV</sequence>
<feature type="domain" description="ABC transporter" evidence="12">
    <location>
        <begin position="1194"/>
        <end position="1422"/>
    </location>
</feature>
<dbReference type="CDD" id="cd03263">
    <property type="entry name" value="ABC_subfamily_A"/>
    <property type="match status" value="2"/>
</dbReference>
<dbReference type="PANTHER" id="PTHR19229:SF36">
    <property type="entry name" value="ATP-BINDING CASSETTE SUB-FAMILY A MEMBER 2"/>
    <property type="match status" value="1"/>
</dbReference>
<dbReference type="Gene3D" id="3.40.50.300">
    <property type="entry name" value="P-loop containing nucleotide triphosphate hydrolases"/>
    <property type="match status" value="2"/>
</dbReference>
<feature type="transmembrane region" description="Helical" evidence="11">
    <location>
        <begin position="1919"/>
        <end position="1942"/>
    </location>
</feature>
<evidence type="ECO:0000259" key="12">
    <source>
        <dbReference type="PROSITE" id="PS50893"/>
    </source>
</evidence>